<name>A0ACB8LJW8_CITSI</name>
<dbReference type="Proteomes" id="UP000829398">
    <property type="component" value="Chromosome 4"/>
</dbReference>
<keyword evidence="2" id="KW-1185">Reference proteome</keyword>
<gene>
    <name evidence="1" type="ORF">KPL71_013386</name>
</gene>
<proteinExistence type="predicted"/>
<reference evidence="2" key="1">
    <citation type="journal article" date="2023" name="Hortic. Res.">
        <title>A chromosome-level phased genome enabling allele-level studies in sweet orange: a case study on citrus Huanglongbing tolerance.</title>
        <authorList>
            <person name="Wu B."/>
            <person name="Yu Q."/>
            <person name="Deng Z."/>
            <person name="Duan Y."/>
            <person name="Luo F."/>
            <person name="Gmitter F. Jr."/>
        </authorList>
    </citation>
    <scope>NUCLEOTIDE SEQUENCE [LARGE SCALE GENOMIC DNA]</scope>
    <source>
        <strain evidence="2">cv. Valencia</strain>
    </source>
</reference>
<comment type="caution">
    <text evidence="1">The sequence shown here is derived from an EMBL/GenBank/DDBJ whole genome shotgun (WGS) entry which is preliminary data.</text>
</comment>
<accession>A0ACB8LJW8</accession>
<evidence type="ECO:0000313" key="1">
    <source>
        <dbReference type="EMBL" id="KAH9773649.1"/>
    </source>
</evidence>
<sequence>MATLKKIPSVLMGCGGVGRQLLQHIVSCRSLHANLGVHLRVVGVSDSKSLVVASDVFTKEFNDNLLSEICRLKADRSSLSTLISGFGGECQVFLDSDLRGKLSEIASLLGISTGLAFVDCSASSETVEILTQAVDLGCCIVLANKKPLMSTMEDYDKLVSRPRCIRYESTVGAGLPVIASLNRILSSGDPVHRIVGSLSGTLGYVMSKVEDGKPLSQVVKAAKSLGYTEPVLWKLEAKVSSIWFGLLNTGIAWFALVTFFVRLMTIEPKQLIGTCNYGGIPEFVVMKTPLLSFYEDNFHSCRGEEKHQWSSGRIAPCHGVRFRLVHVFLWPFCLLGHLSEYTISTRLRKSPAFLIHKTLGLSPDPYLVDVVQPSRQIASSTHFLILTSNRP</sequence>
<evidence type="ECO:0000313" key="2">
    <source>
        <dbReference type="Proteomes" id="UP000829398"/>
    </source>
</evidence>
<protein>
    <submittedName>
        <fullName evidence="1">Homoserine dehydrogenase</fullName>
    </submittedName>
</protein>
<organism evidence="1 2">
    <name type="scientific">Citrus sinensis</name>
    <name type="common">Sweet orange</name>
    <name type="synonym">Citrus aurantium var. sinensis</name>
    <dbReference type="NCBI Taxonomy" id="2711"/>
    <lineage>
        <taxon>Eukaryota</taxon>
        <taxon>Viridiplantae</taxon>
        <taxon>Streptophyta</taxon>
        <taxon>Embryophyta</taxon>
        <taxon>Tracheophyta</taxon>
        <taxon>Spermatophyta</taxon>
        <taxon>Magnoliopsida</taxon>
        <taxon>eudicotyledons</taxon>
        <taxon>Gunneridae</taxon>
        <taxon>Pentapetalae</taxon>
        <taxon>rosids</taxon>
        <taxon>malvids</taxon>
        <taxon>Sapindales</taxon>
        <taxon>Rutaceae</taxon>
        <taxon>Aurantioideae</taxon>
        <taxon>Citrus</taxon>
    </lineage>
</organism>
<dbReference type="EMBL" id="CM039173">
    <property type="protein sequence ID" value="KAH9773649.1"/>
    <property type="molecule type" value="Genomic_DNA"/>
</dbReference>